<organism evidence="2 3">
    <name type="scientific">Desulfurella multipotens</name>
    <dbReference type="NCBI Taxonomy" id="79269"/>
    <lineage>
        <taxon>Bacteria</taxon>
        <taxon>Pseudomonadati</taxon>
        <taxon>Campylobacterota</taxon>
        <taxon>Desulfurellia</taxon>
        <taxon>Desulfurellales</taxon>
        <taxon>Desulfurellaceae</taxon>
        <taxon>Desulfurella</taxon>
    </lineage>
</organism>
<dbReference type="PANTHER" id="PTHR43179:SF7">
    <property type="entry name" value="RHAMNOSYLTRANSFERASE WBBL"/>
    <property type="match status" value="1"/>
</dbReference>
<protein>
    <submittedName>
        <fullName evidence="2">Glycosyltransferase, GT2 family</fullName>
    </submittedName>
</protein>
<dbReference type="RefSeq" id="WP_092129561.1">
    <property type="nucleotide sequence ID" value="NZ_FMYU01000013.1"/>
</dbReference>
<dbReference type="PANTHER" id="PTHR43179">
    <property type="entry name" value="RHAMNOSYLTRANSFERASE WBBL"/>
    <property type="match status" value="1"/>
</dbReference>
<dbReference type="OrthoDB" id="9816564at2"/>
<dbReference type="CDD" id="cd04186">
    <property type="entry name" value="GT_2_like_c"/>
    <property type="match status" value="1"/>
</dbReference>
<gene>
    <name evidence="2" type="ORF">SAMN05660835_01664</name>
</gene>
<dbReference type="SUPFAM" id="SSF53448">
    <property type="entry name" value="Nucleotide-diphospho-sugar transferases"/>
    <property type="match status" value="2"/>
</dbReference>
<dbReference type="InterPro" id="IPR029044">
    <property type="entry name" value="Nucleotide-diphossugar_trans"/>
</dbReference>
<dbReference type="Pfam" id="PF00535">
    <property type="entry name" value="Glycos_transf_2"/>
    <property type="match status" value="2"/>
</dbReference>
<evidence type="ECO:0000313" key="2">
    <source>
        <dbReference type="EMBL" id="SDC96128.1"/>
    </source>
</evidence>
<feature type="domain" description="Glycosyltransferase 2-like" evidence="1">
    <location>
        <begin position="319"/>
        <end position="499"/>
    </location>
</feature>
<feature type="domain" description="Glycosyltransferase 2-like" evidence="1">
    <location>
        <begin position="66"/>
        <end position="179"/>
    </location>
</feature>
<reference evidence="3" key="1">
    <citation type="submission" date="2016-10" db="EMBL/GenBank/DDBJ databases">
        <authorList>
            <person name="Varghese N."/>
            <person name="Submissions S."/>
        </authorList>
    </citation>
    <scope>NUCLEOTIDE SEQUENCE [LARGE SCALE GENOMIC DNA]</scope>
    <source>
        <strain evidence="3">DSM 8415</strain>
    </source>
</reference>
<keyword evidence="2" id="KW-0808">Transferase</keyword>
<dbReference type="CDD" id="cd04184">
    <property type="entry name" value="GT2_RfbC_Mx_like"/>
    <property type="match status" value="1"/>
</dbReference>
<name>A0A1G6QUT0_9BACT</name>
<dbReference type="AlphaFoldDB" id="A0A1G6QUT0"/>
<dbReference type="InterPro" id="IPR001173">
    <property type="entry name" value="Glyco_trans_2-like"/>
</dbReference>
<dbReference type="EMBL" id="FMYU01000013">
    <property type="protein sequence ID" value="SDC96128.1"/>
    <property type="molecule type" value="Genomic_DNA"/>
</dbReference>
<dbReference type="GO" id="GO:0016757">
    <property type="term" value="F:glycosyltransferase activity"/>
    <property type="evidence" value="ECO:0007669"/>
    <property type="project" value="UniProtKB-KW"/>
</dbReference>
<proteinExistence type="predicted"/>
<evidence type="ECO:0000313" key="3">
    <source>
        <dbReference type="Proteomes" id="UP000199411"/>
    </source>
</evidence>
<accession>A0A1G6QUT0</accession>
<evidence type="ECO:0000259" key="1">
    <source>
        <dbReference type="Pfam" id="PF00535"/>
    </source>
</evidence>
<sequence length="591" mass="69478">MIFKKNNFTRAILYLKNNGFRMFLAKILERFNLIDPYKLWIKKFEPDKNTLKKQKSFKFSYSPKISIVVSTFNTQKNTLLNVLNSVTSQTYSNWQLCIADRPNREIIKLLKTYLSKDKRITVKFFKENPGIVYNLNRALKLADGDYIAFLDQFDTLAPFALYEIVKAINQNPDADFIYPDEDKISKNGRKRFEPHFKPDFSPDLLRSYNYIGNLIVVKKQLIDKVGIFREGYEVFHDYDFILRCVEKAKKIIHIPKVLYHKRFVNKFLDENKKLYAHENGKNALSDHLSRVGLKGKVENLGFLGFYKINYEISNYQKISIIIPNKDHKDDLKKCIESILKSTYNNYEIIIAENNTTDKSTLEYYEYLQKTYDFIKIIRWSKSKEFNYSEINNFAVSYASGDILLFLNNDIEIINNNWMEEMLMFIQRDDVGAVGAKLLYPDNTIQHAGVIIGLGGAADHSHRYFPAQSNGYFMRLKVVQNISAVTGACLMTKKSVFNEVGGFDERYQIAFNDIDFCLKIRQMGYLIVFTPFAKAYHFEFKTRGRDDTFEKQQKFKKEKDLFTKNWRKILDSKDPYYNVNLTLQRFDFSVNI</sequence>
<dbReference type="Proteomes" id="UP000199411">
    <property type="component" value="Unassembled WGS sequence"/>
</dbReference>
<dbReference type="Gene3D" id="3.90.550.10">
    <property type="entry name" value="Spore Coat Polysaccharide Biosynthesis Protein SpsA, Chain A"/>
    <property type="match status" value="2"/>
</dbReference>
<keyword evidence="3" id="KW-1185">Reference proteome</keyword>